<dbReference type="InterPro" id="IPR001126">
    <property type="entry name" value="UmuC"/>
</dbReference>
<dbReference type="Pfam" id="PF00817">
    <property type="entry name" value="IMS"/>
    <property type="match status" value="1"/>
</dbReference>
<feature type="domain" description="UmuC" evidence="5">
    <location>
        <begin position="45"/>
        <end position="123"/>
    </location>
</feature>
<name>A0ABN6K6X6_9ACTO</name>
<dbReference type="InterPro" id="IPR050356">
    <property type="entry name" value="SulA_CellDiv_inhibitor"/>
</dbReference>
<evidence type="ECO:0000256" key="2">
    <source>
        <dbReference type="ARBA" id="ARBA00022763"/>
    </source>
</evidence>
<dbReference type="InterPro" id="IPR043128">
    <property type="entry name" value="Rev_trsase/Diguanyl_cyclase"/>
</dbReference>
<dbReference type="PROSITE" id="PS50173">
    <property type="entry name" value="UMUC"/>
    <property type="match status" value="1"/>
</dbReference>
<dbReference type="PANTHER" id="PTHR35369:SF2">
    <property type="entry name" value="BLR3025 PROTEIN"/>
    <property type="match status" value="1"/>
</dbReference>
<dbReference type="RefSeq" id="WP_223908433.1">
    <property type="nucleotide sequence ID" value="NZ_AP025017.1"/>
</dbReference>
<dbReference type="Gene3D" id="1.10.150.20">
    <property type="entry name" value="5' to 3' exonuclease, C-terminal subdomain"/>
    <property type="match status" value="1"/>
</dbReference>
<dbReference type="PANTHER" id="PTHR35369">
    <property type="entry name" value="BLR3025 PROTEIN-RELATED"/>
    <property type="match status" value="1"/>
</dbReference>
<dbReference type="CDD" id="cd03468">
    <property type="entry name" value="PolY_like"/>
    <property type="match status" value="1"/>
</dbReference>
<gene>
    <name evidence="6" type="ORF">MANAM107_22530</name>
</gene>
<dbReference type="Proteomes" id="UP000824496">
    <property type="component" value="Chromosome"/>
</dbReference>
<protein>
    <submittedName>
        <fullName evidence="6">DNA polymerase</fullName>
    </submittedName>
</protein>
<evidence type="ECO:0000256" key="3">
    <source>
        <dbReference type="ARBA" id="ARBA00025589"/>
    </source>
</evidence>
<evidence type="ECO:0000313" key="7">
    <source>
        <dbReference type="Proteomes" id="UP000824496"/>
    </source>
</evidence>
<evidence type="ECO:0000256" key="4">
    <source>
        <dbReference type="SAM" id="MobiDB-lite"/>
    </source>
</evidence>
<proteinExistence type="inferred from homology"/>
<keyword evidence="2" id="KW-0227">DNA damage</keyword>
<dbReference type="SUPFAM" id="SSF56672">
    <property type="entry name" value="DNA/RNA polymerases"/>
    <property type="match status" value="1"/>
</dbReference>
<evidence type="ECO:0000256" key="1">
    <source>
        <dbReference type="ARBA" id="ARBA00010945"/>
    </source>
</evidence>
<comment type="function">
    <text evidence="3">Poorly processive, error-prone DNA polymerase involved in untargeted mutagenesis. Copies undamaged DNA at stalled replication forks, which arise in vivo from mismatched or misaligned primer ends. These misaligned primers can be extended by PolIV. Exhibits no 3'-5' exonuclease (proofreading) activity. May be involved in translesional synthesis, in conjunction with the beta clamp from PolIII.</text>
</comment>
<dbReference type="Pfam" id="PF11799">
    <property type="entry name" value="IMS_C"/>
    <property type="match status" value="1"/>
</dbReference>
<feature type="region of interest" description="Disordered" evidence="4">
    <location>
        <begin position="426"/>
        <end position="466"/>
    </location>
</feature>
<dbReference type="InterPro" id="IPR043502">
    <property type="entry name" value="DNA/RNA_pol_sf"/>
</dbReference>
<accession>A0ABN6K6X6</accession>
<dbReference type="InterPro" id="IPR017961">
    <property type="entry name" value="DNA_pol_Y-fam_little_finger"/>
</dbReference>
<comment type="similarity">
    <text evidence="1">Belongs to the DNA polymerase type-Y family.</text>
</comment>
<evidence type="ECO:0000259" key="5">
    <source>
        <dbReference type="PROSITE" id="PS50173"/>
    </source>
</evidence>
<evidence type="ECO:0000313" key="6">
    <source>
        <dbReference type="EMBL" id="BDA65419.1"/>
    </source>
</evidence>
<dbReference type="EMBL" id="AP025017">
    <property type="protein sequence ID" value="BDA65419.1"/>
    <property type="molecule type" value="Genomic_DNA"/>
</dbReference>
<dbReference type="Gene3D" id="3.40.1170.60">
    <property type="match status" value="1"/>
</dbReference>
<sequence length="575" mass="60450">MSTLPTPPSPTPSPPRLVAIWVPDWPVVALTLEARAQRRTTAPHRGPLLPDPALEPVAVVGAHEVLAASAPARAAGLAVGMPLRTARSLCPGLTLVPTQPPREARSFEVVMDALEAHLPAPLVARPGLAVSGARGPARWAGGEEELAARLIESLARGADVECQVGIADSLPGAVLAARQSTIVPPGATPEFLAPRPLRSALDCLTTRRLRQEALGLLEILARLGLHTLGDLAALPLKDVAARFGIIGARLHRLASGTDHQVPRGPRPAKDISAGISLDPPVERADAAAFAARSLAEDLSDRLVAAGAAAGRLRVEAQCQDGGELTRLWLLETTPSAVELTDRVRWQLEGWLAGRSGRPPTAPLTRLSLTALELSAAGASQAGLWQAPDQQAAARAARAAHRVESLLGAGGVQVPLLIEGRDPRSRVRLTPWGEQPGAGTGSAGRTARTGAPAAGSTTPAWADALPRPSPSLVLARPRPAALHDDRGRELGVDIHGQLDGDPATIRIEGGDGSDGWPHRGGAELRILSWAGPWPMDEGWWTPQGPKRRAYLQVTTDTGPPLLLMRSGRWWIEAVYD</sequence>
<keyword evidence="7" id="KW-1185">Reference proteome</keyword>
<feature type="compositionally biased region" description="Low complexity" evidence="4">
    <location>
        <begin position="442"/>
        <end position="459"/>
    </location>
</feature>
<reference evidence="6 7" key="1">
    <citation type="submission" date="2021-08" db="EMBL/GenBank/DDBJ databases">
        <title>Whole genome sequence of novel Actinomyces species strain MAS-1.</title>
        <authorList>
            <person name="Saito M."/>
            <person name="Kuwahara N."/>
            <person name="Takizawa T."/>
            <person name="Gotouda H."/>
            <person name="Ochiai T."/>
        </authorList>
    </citation>
    <scope>NUCLEOTIDE SEQUENCE [LARGE SCALE GENOMIC DNA]</scope>
    <source>
        <strain evidence="6 7">MAS-1</strain>
    </source>
</reference>
<organism evidence="6 7">
    <name type="scientific">Actinomyces capricornis</name>
    <dbReference type="NCBI Taxonomy" id="2755559"/>
    <lineage>
        <taxon>Bacteria</taxon>
        <taxon>Bacillati</taxon>
        <taxon>Actinomycetota</taxon>
        <taxon>Actinomycetes</taxon>
        <taxon>Actinomycetales</taxon>
        <taxon>Actinomycetaceae</taxon>
        <taxon>Actinomyces</taxon>
    </lineage>
</organism>
<dbReference type="Gene3D" id="3.30.70.270">
    <property type="match status" value="1"/>
</dbReference>